<comment type="subcellular location">
    <subcellularLocation>
        <location evidence="11">Golgi apparatus</location>
        <location evidence="11">Golgi stack membrane</location>
        <topology evidence="11">Single-pass type II membrane protein</topology>
    </subcellularLocation>
    <subcellularLocation>
        <location evidence="1">Membrane</location>
        <topology evidence="1">Single-pass membrane protein</topology>
    </subcellularLocation>
</comment>
<keyword evidence="10" id="KW-0325">Glycoprotein</keyword>
<dbReference type="Pfam" id="PF17039">
    <property type="entry name" value="Glyco_tran_10_N"/>
    <property type="match status" value="1"/>
</dbReference>
<dbReference type="PANTHER" id="PTHR11929:SF145">
    <property type="entry name" value="ALPHA-(1,3)-FUCOSYLTRANSFERASE FUT-1"/>
    <property type="match status" value="1"/>
</dbReference>
<dbReference type="EC" id="2.4.1.-" evidence="11"/>
<sequence length="592" mass="69092">SIHTSTMPLVRYLMKPKWILLLILVYIVVWTIQVTIFFSKPTKDSPDENTTPEGVKNDKYEHGNKDMTLGKTVNYNNRERDKTTEQITNEKYHQRDENPGQQNLNMALEKMADDNLEEGDTAHERQQTDEGMSHEQIKDHGQGKEDMPDEKINYEYRGHREKKTVREHTTNATPGKRDGGVSHEQLQFKNVEQKEVMNGGARSESIEKHQKVKHENESQAYTENRDDNVQVNGLQRSCEPELVQTGLNHETARKIWKYKIVQWMPYQRKVVDGTLTDSSMGEFWQVDNCLVVNHLDVENADAVVIPVMSLNPDEKYAPPKQYPPNETSNPSQIRILLHTDHPLFISITKEWNASSLDNYFNWVMTYRSTSDIHVPYGYSFPKGTPTETHVDYTIGKTKMVSAMISGYHSQNFRMEYIKELGKYIDVDMYGRHGMPCNGHYIESCELLKRYKFYLAFENSNCEEYVTEKLWLNGYHNNILPVVMGATKKFYESVAPPNSFIHVDDFKTPDSLAQYLLYLNRTTTAYNKYFRWKDTHDYCFNLLHLSMQPWRAICKKLNSFQGEPGIFKNMSTYLNPGLQCRDAKWKPNYIRRS</sequence>
<evidence type="ECO:0000313" key="16">
    <source>
        <dbReference type="Proteomes" id="UP000749559"/>
    </source>
</evidence>
<keyword evidence="4 11" id="KW-0328">Glycosyltransferase</keyword>
<feature type="compositionally biased region" description="Basic and acidic residues" evidence="12">
    <location>
        <begin position="120"/>
        <end position="148"/>
    </location>
</feature>
<evidence type="ECO:0000256" key="6">
    <source>
        <dbReference type="ARBA" id="ARBA00022692"/>
    </source>
</evidence>
<feature type="region of interest" description="Disordered" evidence="12">
    <location>
        <begin position="117"/>
        <end position="148"/>
    </location>
</feature>
<dbReference type="InterPro" id="IPR001503">
    <property type="entry name" value="Glyco_trans_10"/>
</dbReference>
<dbReference type="Pfam" id="PF00852">
    <property type="entry name" value="Glyco_transf_10"/>
    <property type="match status" value="1"/>
</dbReference>
<evidence type="ECO:0000313" key="15">
    <source>
        <dbReference type="EMBL" id="CAH1803053.1"/>
    </source>
</evidence>
<keyword evidence="9 11" id="KW-0472">Membrane</keyword>
<dbReference type="InterPro" id="IPR055270">
    <property type="entry name" value="Glyco_tran_10_C"/>
</dbReference>
<evidence type="ECO:0000256" key="10">
    <source>
        <dbReference type="ARBA" id="ARBA00023180"/>
    </source>
</evidence>
<evidence type="ECO:0000256" key="11">
    <source>
        <dbReference type="RuleBase" id="RU003832"/>
    </source>
</evidence>
<feature type="compositionally biased region" description="Basic and acidic residues" evidence="12">
    <location>
        <begin position="204"/>
        <end position="228"/>
    </location>
</feature>
<dbReference type="GO" id="GO:0046920">
    <property type="term" value="F:alpha-(1-&gt;3)-fucosyltransferase activity"/>
    <property type="evidence" value="ECO:0007669"/>
    <property type="project" value="TreeGrafter"/>
</dbReference>
<protein>
    <recommendedName>
        <fullName evidence="11">Fucosyltransferase</fullName>
        <ecNumber evidence="11">2.4.1.-</ecNumber>
    </recommendedName>
</protein>
<dbReference type="AlphaFoldDB" id="A0A8S4QBB7"/>
<comment type="pathway">
    <text evidence="2">Protein modification; protein glycosylation.</text>
</comment>
<evidence type="ECO:0000256" key="7">
    <source>
        <dbReference type="ARBA" id="ARBA00022968"/>
    </source>
</evidence>
<keyword evidence="5 11" id="KW-0808">Transferase</keyword>
<keyword evidence="8 11" id="KW-1133">Transmembrane helix</keyword>
<evidence type="ECO:0000256" key="2">
    <source>
        <dbReference type="ARBA" id="ARBA00004922"/>
    </source>
</evidence>
<evidence type="ECO:0000256" key="8">
    <source>
        <dbReference type="ARBA" id="ARBA00022989"/>
    </source>
</evidence>
<feature type="region of interest" description="Disordered" evidence="12">
    <location>
        <begin position="41"/>
        <end position="101"/>
    </location>
</feature>
<keyword evidence="7" id="KW-0735">Signal-anchor</keyword>
<dbReference type="GO" id="GO:0032580">
    <property type="term" value="C:Golgi cisterna membrane"/>
    <property type="evidence" value="ECO:0007669"/>
    <property type="project" value="UniProtKB-SubCell"/>
</dbReference>
<evidence type="ECO:0000256" key="12">
    <source>
        <dbReference type="SAM" id="MobiDB-lite"/>
    </source>
</evidence>
<evidence type="ECO:0000256" key="4">
    <source>
        <dbReference type="ARBA" id="ARBA00022676"/>
    </source>
</evidence>
<evidence type="ECO:0000256" key="5">
    <source>
        <dbReference type="ARBA" id="ARBA00022679"/>
    </source>
</evidence>
<keyword evidence="11" id="KW-0333">Golgi apparatus</keyword>
<evidence type="ECO:0000259" key="14">
    <source>
        <dbReference type="Pfam" id="PF17039"/>
    </source>
</evidence>
<reference evidence="15" key="1">
    <citation type="submission" date="2022-03" db="EMBL/GenBank/DDBJ databases">
        <authorList>
            <person name="Martin C."/>
        </authorList>
    </citation>
    <scope>NUCLEOTIDE SEQUENCE</scope>
</reference>
<organism evidence="15 16">
    <name type="scientific">Owenia fusiformis</name>
    <name type="common">Polychaete worm</name>
    <dbReference type="NCBI Taxonomy" id="6347"/>
    <lineage>
        <taxon>Eukaryota</taxon>
        <taxon>Metazoa</taxon>
        <taxon>Spiralia</taxon>
        <taxon>Lophotrochozoa</taxon>
        <taxon>Annelida</taxon>
        <taxon>Polychaeta</taxon>
        <taxon>Sedentaria</taxon>
        <taxon>Canalipalpata</taxon>
        <taxon>Sabellida</taxon>
        <taxon>Oweniida</taxon>
        <taxon>Oweniidae</taxon>
        <taxon>Owenia</taxon>
    </lineage>
</organism>
<dbReference type="Gene3D" id="3.40.50.11660">
    <property type="entry name" value="Glycosyl transferase family 10, C-terminal domain"/>
    <property type="match status" value="1"/>
</dbReference>
<feature type="non-terminal residue" evidence="15">
    <location>
        <position position="1"/>
    </location>
</feature>
<dbReference type="InterPro" id="IPR031481">
    <property type="entry name" value="Glyco_tran_10_N"/>
</dbReference>
<dbReference type="EMBL" id="CAIIXF020000231">
    <property type="protein sequence ID" value="CAH1803053.1"/>
    <property type="molecule type" value="Genomic_DNA"/>
</dbReference>
<evidence type="ECO:0000259" key="13">
    <source>
        <dbReference type="Pfam" id="PF00852"/>
    </source>
</evidence>
<gene>
    <name evidence="15" type="ORF">OFUS_LOCUS26680</name>
</gene>
<evidence type="ECO:0000256" key="9">
    <source>
        <dbReference type="ARBA" id="ARBA00023136"/>
    </source>
</evidence>
<feature type="domain" description="Fucosyltransferase N-terminal" evidence="14">
    <location>
        <begin position="278"/>
        <end position="377"/>
    </location>
</feature>
<feature type="transmembrane region" description="Helical" evidence="11">
    <location>
        <begin position="18"/>
        <end position="38"/>
    </location>
</feature>
<keyword evidence="16" id="KW-1185">Reference proteome</keyword>
<evidence type="ECO:0000256" key="1">
    <source>
        <dbReference type="ARBA" id="ARBA00004167"/>
    </source>
</evidence>
<dbReference type="SUPFAM" id="SSF53756">
    <property type="entry name" value="UDP-Glycosyltransferase/glycogen phosphorylase"/>
    <property type="match status" value="1"/>
</dbReference>
<accession>A0A8S4QBB7</accession>
<comment type="similarity">
    <text evidence="3 11">Belongs to the glycosyltransferase 10 family.</text>
</comment>
<dbReference type="Proteomes" id="UP000749559">
    <property type="component" value="Unassembled WGS sequence"/>
</dbReference>
<feature type="compositionally biased region" description="Basic and acidic residues" evidence="12">
    <location>
        <begin position="77"/>
        <end position="98"/>
    </location>
</feature>
<dbReference type="PANTHER" id="PTHR11929">
    <property type="entry name" value="ALPHA- 1,3 -FUCOSYLTRANSFERASE"/>
    <property type="match status" value="1"/>
</dbReference>
<evidence type="ECO:0000256" key="3">
    <source>
        <dbReference type="ARBA" id="ARBA00008919"/>
    </source>
</evidence>
<feature type="domain" description="Fucosyltransferase C-terminal" evidence="13">
    <location>
        <begin position="395"/>
        <end position="568"/>
    </location>
</feature>
<name>A0A8S4QBB7_OWEFU</name>
<proteinExistence type="inferred from homology"/>
<feature type="region of interest" description="Disordered" evidence="12">
    <location>
        <begin position="196"/>
        <end position="228"/>
    </location>
</feature>
<dbReference type="OrthoDB" id="427096at2759"/>
<dbReference type="InterPro" id="IPR038577">
    <property type="entry name" value="GT10-like_C_sf"/>
</dbReference>
<keyword evidence="6 11" id="KW-0812">Transmembrane</keyword>
<feature type="compositionally biased region" description="Basic and acidic residues" evidence="12">
    <location>
        <begin position="55"/>
        <end position="65"/>
    </location>
</feature>
<comment type="caution">
    <text evidence="15">The sequence shown here is derived from an EMBL/GenBank/DDBJ whole genome shotgun (WGS) entry which is preliminary data.</text>
</comment>
<dbReference type="FunFam" id="3.40.50.11660:FF:000004">
    <property type="entry name" value="Glycoprotein 3-alpha-L-fucosyltransferase A"/>
    <property type="match status" value="1"/>
</dbReference>